<gene>
    <name evidence="3" type="ORF">FGG08_002856</name>
</gene>
<feature type="domain" description="Prion-inhibition and propagation HeLo" evidence="2">
    <location>
        <begin position="10"/>
        <end position="206"/>
    </location>
</feature>
<feature type="compositionally biased region" description="Basic and acidic residues" evidence="1">
    <location>
        <begin position="588"/>
        <end position="600"/>
    </location>
</feature>
<evidence type="ECO:0000313" key="4">
    <source>
        <dbReference type="Proteomes" id="UP000698800"/>
    </source>
</evidence>
<dbReference type="PANTHER" id="PTHR37542">
    <property type="entry name" value="HELO DOMAIN-CONTAINING PROTEIN-RELATED"/>
    <property type="match status" value="1"/>
</dbReference>
<proteinExistence type="predicted"/>
<feature type="region of interest" description="Disordered" evidence="1">
    <location>
        <begin position="527"/>
        <end position="560"/>
    </location>
</feature>
<dbReference type="AlphaFoldDB" id="A0A9P8IEF9"/>
<dbReference type="Gene3D" id="1.20.120.1020">
    <property type="entry name" value="Prion-inhibition and propagation, HeLo domain"/>
    <property type="match status" value="1"/>
</dbReference>
<accession>A0A9P8IEF9</accession>
<evidence type="ECO:0000256" key="1">
    <source>
        <dbReference type="SAM" id="MobiDB-lite"/>
    </source>
</evidence>
<name>A0A9P8IEF9_9PEZI</name>
<evidence type="ECO:0000313" key="3">
    <source>
        <dbReference type="EMBL" id="KAH0542808.1"/>
    </source>
</evidence>
<organism evidence="3 4">
    <name type="scientific">Glutinoglossum americanum</name>
    <dbReference type="NCBI Taxonomy" id="1670608"/>
    <lineage>
        <taxon>Eukaryota</taxon>
        <taxon>Fungi</taxon>
        <taxon>Dikarya</taxon>
        <taxon>Ascomycota</taxon>
        <taxon>Pezizomycotina</taxon>
        <taxon>Geoglossomycetes</taxon>
        <taxon>Geoglossales</taxon>
        <taxon>Geoglossaceae</taxon>
        <taxon>Glutinoglossum</taxon>
    </lineage>
</organism>
<protein>
    <recommendedName>
        <fullName evidence="2">Prion-inhibition and propagation HeLo domain-containing protein</fullName>
    </recommendedName>
</protein>
<dbReference type="EMBL" id="JAGHQL010000046">
    <property type="protein sequence ID" value="KAH0542808.1"/>
    <property type="molecule type" value="Genomic_DNA"/>
</dbReference>
<reference evidence="3" key="1">
    <citation type="submission" date="2021-03" db="EMBL/GenBank/DDBJ databases">
        <title>Comparative genomics and phylogenomic investigation of the class Geoglossomycetes provide insights into ecological specialization and systematics.</title>
        <authorList>
            <person name="Melie T."/>
            <person name="Pirro S."/>
            <person name="Miller A.N."/>
            <person name="Quandt A."/>
        </authorList>
    </citation>
    <scope>NUCLEOTIDE SEQUENCE</scope>
    <source>
        <strain evidence="3">GBOQ0MN5Z8</strain>
    </source>
</reference>
<comment type="caution">
    <text evidence="3">The sequence shown here is derived from an EMBL/GenBank/DDBJ whole genome shotgun (WGS) entry which is preliminary data.</text>
</comment>
<dbReference type="InterPro" id="IPR029498">
    <property type="entry name" value="HeLo_dom"/>
</dbReference>
<dbReference type="Proteomes" id="UP000698800">
    <property type="component" value="Unassembled WGS sequence"/>
</dbReference>
<dbReference type="InterPro" id="IPR038305">
    <property type="entry name" value="HeLo_sf"/>
</dbReference>
<feature type="region of interest" description="Disordered" evidence="1">
    <location>
        <begin position="575"/>
        <end position="609"/>
    </location>
</feature>
<evidence type="ECO:0000259" key="2">
    <source>
        <dbReference type="Pfam" id="PF14479"/>
    </source>
</evidence>
<keyword evidence="4" id="KW-1185">Reference proteome</keyword>
<sequence>MALEPLSLPVGLASLFSTCIECFGYFKASQRIERDLEILLVKLDIEKTRLLIWGNSIGILAVESEKRVAPLEELAIGKKVEKWLECILSLLSDTNMLQKDYGITNAPEPAKPHHGATNFLSLNSMEIFGASYKRFWVRHAAQPRKQTILSKTKWAIYEKTKFENLINHLRDLIDSLYQILPVDREKQDEVMRDDISLIDSLSQLQLVQEAFGDSYPTWSIMASSVIDSSERGTVDRRNIEELVKDLSWLNPGHEYGNMQAVNQPTPQRADRCYIDTVYRGRNSLGRRIVSLVDMQKILNDHDNGQLEHLLSRDVSELPDWQSAILKAALPIARIHIYCAPCACLLATAIKICKEESSPLLEITVRLDIRLVSSCCQDRDGLDKIDELLKGVKHIERVSHYPLYGDAGDLEYLDRPWIEQRLHLEREEEDQPKVYYNRNYRFSFSPSDRDCSVIVMLGEVDHILPIMHSPPFPQKARVPQETEIYKMKSTLGSGYSRDFLGSFTSSILKPSVVLATEVAPNTMPRAALATKPQFHARRSPSPPPSPHRKRPKNSSEMEVDDEGRMAFRESFCHQKLRGFPNEKQPNKCASRDPFKSLKPEDMPTGVQALPSSSEAFGSIATDLVKG</sequence>
<dbReference type="OrthoDB" id="20872at2759"/>
<dbReference type="Pfam" id="PF14479">
    <property type="entry name" value="HeLo"/>
    <property type="match status" value="1"/>
</dbReference>